<dbReference type="RefSeq" id="WP_168567653.1">
    <property type="nucleotide sequence ID" value="NZ_CP051167.1"/>
</dbReference>
<protein>
    <submittedName>
        <fullName evidence="3">Uncharacterized protein</fullName>
    </submittedName>
</protein>
<dbReference type="EMBL" id="CP051167">
    <property type="protein sequence ID" value="QIZ69496.1"/>
    <property type="molecule type" value="Genomic_DNA"/>
</dbReference>
<name>A0A6H1TTF2_9CYAN</name>
<organism evidence="3 4">
    <name type="scientific">Oxynema aestuarii AP17</name>
    <dbReference type="NCBI Taxonomy" id="2064643"/>
    <lineage>
        <taxon>Bacteria</taxon>
        <taxon>Bacillati</taxon>
        <taxon>Cyanobacteriota</taxon>
        <taxon>Cyanophyceae</taxon>
        <taxon>Oscillatoriophycideae</taxon>
        <taxon>Oscillatoriales</taxon>
        <taxon>Oscillatoriaceae</taxon>
        <taxon>Oxynema</taxon>
        <taxon>Oxynema aestuarii</taxon>
    </lineage>
</organism>
<dbReference type="AlphaFoldDB" id="A0A6H1TTF2"/>
<keyword evidence="2" id="KW-0732">Signal</keyword>
<evidence type="ECO:0000313" key="3">
    <source>
        <dbReference type="EMBL" id="QIZ69496.1"/>
    </source>
</evidence>
<evidence type="ECO:0000256" key="2">
    <source>
        <dbReference type="SAM" id="SignalP"/>
    </source>
</evidence>
<reference evidence="3 4" key="1">
    <citation type="submission" date="2020-04" db="EMBL/GenBank/DDBJ databases">
        <authorList>
            <person name="Basu S."/>
            <person name="Maruthanayagam V."/>
            <person name="Chakraborty S."/>
            <person name="Pramanik A."/>
            <person name="Mukherjee J."/>
            <person name="Brink B."/>
        </authorList>
    </citation>
    <scope>NUCLEOTIDE SEQUENCE [LARGE SCALE GENOMIC DNA]</scope>
    <source>
        <strain evidence="3 4">AP17</strain>
    </source>
</reference>
<gene>
    <name evidence="3" type="ORF">HCG48_01930</name>
</gene>
<sequence>MALSTLAAIAAISVGMGQQAIAEPEADVEPVQSNSLELEDGRDPFEGTSGEADTRVDMFELIHRAKLGGGRSMDEFRLGTEQNIDDAAAQFRNRQLQQLEPGNIEILPDREPDMSGRTSEFE</sequence>
<dbReference type="KEGG" id="oxy:HCG48_01930"/>
<evidence type="ECO:0000256" key="1">
    <source>
        <dbReference type="SAM" id="MobiDB-lite"/>
    </source>
</evidence>
<feature type="compositionally biased region" description="Basic and acidic residues" evidence="1">
    <location>
        <begin position="107"/>
        <end position="122"/>
    </location>
</feature>
<proteinExistence type="predicted"/>
<feature type="region of interest" description="Disordered" evidence="1">
    <location>
        <begin position="24"/>
        <end position="54"/>
    </location>
</feature>
<feature type="chain" id="PRO_5026283088" evidence="2">
    <location>
        <begin position="23"/>
        <end position="122"/>
    </location>
</feature>
<keyword evidence="4" id="KW-1185">Reference proteome</keyword>
<dbReference type="Proteomes" id="UP000500857">
    <property type="component" value="Chromosome"/>
</dbReference>
<evidence type="ECO:0000313" key="4">
    <source>
        <dbReference type="Proteomes" id="UP000500857"/>
    </source>
</evidence>
<feature type="region of interest" description="Disordered" evidence="1">
    <location>
        <begin position="101"/>
        <end position="122"/>
    </location>
</feature>
<feature type="signal peptide" evidence="2">
    <location>
        <begin position="1"/>
        <end position="22"/>
    </location>
</feature>
<accession>A0A6H1TTF2</accession>